<evidence type="ECO:0000313" key="3">
    <source>
        <dbReference type="Proteomes" id="UP001172083"/>
    </source>
</evidence>
<reference evidence="2" key="1">
    <citation type="submission" date="2023-06" db="EMBL/GenBank/DDBJ databases">
        <title>Genomic of Agaribacillus aureum.</title>
        <authorList>
            <person name="Wang G."/>
        </authorList>
    </citation>
    <scope>NUCLEOTIDE SEQUENCE</scope>
    <source>
        <strain evidence="2">BMA12</strain>
    </source>
</reference>
<gene>
    <name evidence="2" type="ORF">QQ020_21720</name>
</gene>
<sequence length="243" mass="28749">MNILYPYCDSSKASPLFELMEEIISDLAFPSIRLQRVKFDGYPFKIQPNIAIVGVEDEESYWHSLNFLNYIVKDGKLPFIYLVTIKSNFSWEIVKRYNPDHFLLPPYSHKILRQTIRNFLLKYYENTRQNQTPSENKKVWLSVKRGVYQSVVINTIKYIEAEDHYIRIHCDSQTIPLIKATMKGFFEQYLAQQGNFYMLNRSCIINRDKVTKIENNKLFIQNLALSIPKDKRNQVLDFVGIEN</sequence>
<dbReference type="Gene3D" id="2.40.50.1020">
    <property type="entry name" value="LytTr DNA-binding domain"/>
    <property type="match status" value="1"/>
</dbReference>
<dbReference type="InterPro" id="IPR007492">
    <property type="entry name" value="LytTR_DNA-bd_dom"/>
</dbReference>
<dbReference type="EMBL" id="JAUJEB010000005">
    <property type="protein sequence ID" value="MDN5214712.1"/>
    <property type="molecule type" value="Genomic_DNA"/>
</dbReference>
<dbReference type="RefSeq" id="WP_346760052.1">
    <property type="nucleotide sequence ID" value="NZ_JAUJEB010000005.1"/>
</dbReference>
<proteinExistence type="predicted"/>
<dbReference type="Pfam" id="PF04397">
    <property type="entry name" value="LytTR"/>
    <property type="match status" value="1"/>
</dbReference>
<keyword evidence="2" id="KW-0238">DNA-binding</keyword>
<comment type="caution">
    <text evidence="2">The sequence shown here is derived from an EMBL/GenBank/DDBJ whole genome shotgun (WGS) entry which is preliminary data.</text>
</comment>
<organism evidence="2 3">
    <name type="scientific">Agaribacillus aureus</name>
    <dbReference type="NCBI Taxonomy" id="3051825"/>
    <lineage>
        <taxon>Bacteria</taxon>
        <taxon>Pseudomonadati</taxon>
        <taxon>Bacteroidota</taxon>
        <taxon>Cytophagia</taxon>
        <taxon>Cytophagales</taxon>
        <taxon>Splendidivirgaceae</taxon>
        <taxon>Agaribacillus</taxon>
    </lineage>
</organism>
<protein>
    <submittedName>
        <fullName evidence="2">LytTR family transcriptional regulator DNA-binding domain-containing protein</fullName>
    </submittedName>
</protein>
<accession>A0ABT8LCM5</accession>
<dbReference type="SMART" id="SM00850">
    <property type="entry name" value="LytTR"/>
    <property type="match status" value="1"/>
</dbReference>
<evidence type="ECO:0000259" key="1">
    <source>
        <dbReference type="SMART" id="SM00850"/>
    </source>
</evidence>
<evidence type="ECO:0000313" key="2">
    <source>
        <dbReference type="EMBL" id="MDN5214712.1"/>
    </source>
</evidence>
<feature type="domain" description="HTH LytTR-type" evidence="1">
    <location>
        <begin position="146"/>
        <end position="240"/>
    </location>
</feature>
<dbReference type="GO" id="GO:0003677">
    <property type="term" value="F:DNA binding"/>
    <property type="evidence" value="ECO:0007669"/>
    <property type="project" value="UniProtKB-KW"/>
</dbReference>
<name>A0ABT8LCM5_9BACT</name>
<dbReference type="Proteomes" id="UP001172083">
    <property type="component" value="Unassembled WGS sequence"/>
</dbReference>
<keyword evidence="3" id="KW-1185">Reference proteome</keyword>